<dbReference type="Gene3D" id="3.40.50.1240">
    <property type="entry name" value="Phosphoglycerate mutase-like"/>
    <property type="match status" value="1"/>
</dbReference>
<keyword evidence="2" id="KW-1185">Reference proteome</keyword>
<protein>
    <submittedName>
        <fullName evidence="1">Histidine phosphatase family protein</fullName>
    </submittedName>
</protein>
<comment type="caution">
    <text evidence="1">The sequence shown here is derived from an EMBL/GenBank/DDBJ whole genome shotgun (WGS) entry which is preliminary data.</text>
</comment>
<evidence type="ECO:0000313" key="1">
    <source>
        <dbReference type="EMBL" id="GAA1097524.1"/>
    </source>
</evidence>
<reference evidence="1 2" key="1">
    <citation type="journal article" date="2019" name="Int. J. Syst. Evol. Microbiol.">
        <title>The Global Catalogue of Microorganisms (GCM) 10K type strain sequencing project: providing services to taxonomists for standard genome sequencing and annotation.</title>
        <authorList>
            <consortium name="The Broad Institute Genomics Platform"/>
            <consortium name="The Broad Institute Genome Sequencing Center for Infectious Disease"/>
            <person name="Wu L."/>
            <person name="Ma J."/>
        </authorList>
    </citation>
    <scope>NUCLEOTIDE SEQUENCE [LARGE SCALE GENOMIC DNA]</scope>
    <source>
        <strain evidence="1 2">JCM 13008</strain>
    </source>
</reference>
<gene>
    <name evidence="1" type="ORF">GCM10009668_13300</name>
</gene>
<dbReference type="Pfam" id="PF00300">
    <property type="entry name" value="His_Phos_1"/>
    <property type="match status" value="1"/>
</dbReference>
<sequence>METQRRTLVLVRHAKAEDYGPSDHARALTDRGRRDAADVGRRLGAAQIVPSQALVSDALRTQQTYQEIASAAVLDAALVSSAALYAAGPDTALDLIRETDDAVATLLVVGHNPTMAYLAQALDDGEGNLEASTAMVAGFPTSACAVFTVTGSWIDLRAATTSLVDFWVGRG</sequence>
<dbReference type="PANTHER" id="PTHR47623">
    <property type="entry name" value="OS09G0287300 PROTEIN"/>
    <property type="match status" value="1"/>
</dbReference>
<organism evidence="1 2">
    <name type="scientific">Nocardioides dubius</name>
    <dbReference type="NCBI Taxonomy" id="317019"/>
    <lineage>
        <taxon>Bacteria</taxon>
        <taxon>Bacillati</taxon>
        <taxon>Actinomycetota</taxon>
        <taxon>Actinomycetes</taxon>
        <taxon>Propionibacteriales</taxon>
        <taxon>Nocardioidaceae</taxon>
        <taxon>Nocardioides</taxon>
    </lineage>
</organism>
<dbReference type="EMBL" id="BAAALG010000004">
    <property type="protein sequence ID" value="GAA1097524.1"/>
    <property type="molecule type" value="Genomic_DNA"/>
</dbReference>
<evidence type="ECO:0000313" key="2">
    <source>
        <dbReference type="Proteomes" id="UP001501581"/>
    </source>
</evidence>
<dbReference type="SMART" id="SM00855">
    <property type="entry name" value="PGAM"/>
    <property type="match status" value="1"/>
</dbReference>
<proteinExistence type="predicted"/>
<accession>A0ABN1TQ20</accession>
<dbReference type="CDD" id="cd07067">
    <property type="entry name" value="HP_PGM_like"/>
    <property type="match status" value="1"/>
</dbReference>
<name>A0ABN1TQ20_9ACTN</name>
<dbReference type="SUPFAM" id="SSF53254">
    <property type="entry name" value="Phosphoglycerate mutase-like"/>
    <property type="match status" value="1"/>
</dbReference>
<dbReference type="PANTHER" id="PTHR47623:SF1">
    <property type="entry name" value="OS09G0287300 PROTEIN"/>
    <property type="match status" value="1"/>
</dbReference>
<dbReference type="InterPro" id="IPR029033">
    <property type="entry name" value="His_PPase_superfam"/>
</dbReference>
<dbReference type="InterPro" id="IPR013078">
    <property type="entry name" value="His_Pase_superF_clade-1"/>
</dbReference>
<dbReference type="Proteomes" id="UP001501581">
    <property type="component" value="Unassembled WGS sequence"/>
</dbReference>
<dbReference type="RefSeq" id="WP_343992606.1">
    <property type="nucleotide sequence ID" value="NZ_BAAALG010000004.1"/>
</dbReference>